<keyword evidence="1" id="KW-1133">Transmembrane helix</keyword>
<organism evidence="2 3">
    <name type="scientific">Acididesulfobacter guangdongensis</name>
    <dbReference type="NCBI Taxonomy" id="2597225"/>
    <lineage>
        <taxon>Bacteria</taxon>
        <taxon>Deltaproteobacteria</taxon>
        <taxon>Candidatus Acidulodesulfobacterales</taxon>
        <taxon>Candidatus Acididesulfobacter</taxon>
    </lineage>
</organism>
<keyword evidence="1" id="KW-0472">Membrane</keyword>
<dbReference type="GO" id="GO:0009060">
    <property type="term" value="P:aerobic respiration"/>
    <property type="evidence" value="ECO:0007669"/>
    <property type="project" value="InterPro"/>
</dbReference>
<evidence type="ECO:0000313" key="2">
    <source>
        <dbReference type="EMBL" id="RZD17210.1"/>
    </source>
</evidence>
<dbReference type="GO" id="GO:0016020">
    <property type="term" value="C:membrane"/>
    <property type="evidence" value="ECO:0007669"/>
    <property type="project" value="InterPro"/>
</dbReference>
<dbReference type="EMBL" id="SGBC01000001">
    <property type="protein sequence ID" value="RZD17210.1"/>
    <property type="molecule type" value="Genomic_DNA"/>
</dbReference>
<feature type="transmembrane region" description="Helical" evidence="1">
    <location>
        <begin position="108"/>
        <end position="130"/>
    </location>
</feature>
<dbReference type="Gene3D" id="1.20.210.10">
    <property type="entry name" value="Cytochrome c oxidase-like, subunit I domain"/>
    <property type="match status" value="1"/>
</dbReference>
<dbReference type="GO" id="GO:0004129">
    <property type="term" value="F:cytochrome-c oxidase activity"/>
    <property type="evidence" value="ECO:0007669"/>
    <property type="project" value="InterPro"/>
</dbReference>
<dbReference type="SUPFAM" id="SSF81442">
    <property type="entry name" value="Cytochrome c oxidase subunit I-like"/>
    <property type="match status" value="1"/>
</dbReference>
<dbReference type="AlphaFoldDB" id="A0A519BIW7"/>
<reference evidence="2 3" key="1">
    <citation type="journal article" date="2019" name="ISME J.">
        <title>Insights into ecological role of a new deltaproteobacterial order Candidatus Acidulodesulfobacterales by metagenomics and metatranscriptomics.</title>
        <authorList>
            <person name="Tan S."/>
            <person name="Liu J."/>
            <person name="Fang Y."/>
            <person name="Hedlund B.P."/>
            <person name="Lian Z.H."/>
            <person name="Huang L.Y."/>
            <person name="Li J.T."/>
            <person name="Huang L.N."/>
            <person name="Li W.J."/>
            <person name="Jiang H.C."/>
            <person name="Dong H.L."/>
            <person name="Shu W.S."/>
        </authorList>
    </citation>
    <scope>NUCLEOTIDE SEQUENCE [LARGE SCALE GENOMIC DNA]</scope>
    <source>
        <strain evidence="2">AP2</strain>
    </source>
</reference>
<evidence type="ECO:0000313" key="3">
    <source>
        <dbReference type="Proteomes" id="UP000316562"/>
    </source>
</evidence>
<proteinExistence type="predicted"/>
<keyword evidence="1" id="KW-0812">Transmembrane</keyword>
<protein>
    <recommendedName>
        <fullName evidence="4">Cbb3-type cytochrome c oxidase subunit I</fullName>
    </recommendedName>
</protein>
<accession>A0A519BIW7</accession>
<dbReference type="Pfam" id="PF00115">
    <property type="entry name" value="COX1"/>
    <property type="match status" value="1"/>
</dbReference>
<sequence length="140" mass="15750">MSPAIRYFTVASLLYFVFGALLGFIMAIYPPSVSYLLLSHVHFLLLGFIAMMIYSVGYHVLPRFSGFKLYSDRLIIIQFYLANIGLLGMALIWIISSDNPGCSLITQLFFSIFAFLEFTAVCIFVFNNIMTLSGKAGRIM</sequence>
<feature type="transmembrane region" description="Helical" evidence="1">
    <location>
        <begin position="41"/>
        <end position="61"/>
    </location>
</feature>
<evidence type="ECO:0000256" key="1">
    <source>
        <dbReference type="SAM" id="Phobius"/>
    </source>
</evidence>
<evidence type="ECO:0008006" key="4">
    <source>
        <dbReference type="Google" id="ProtNLM"/>
    </source>
</evidence>
<dbReference type="InterPro" id="IPR000883">
    <property type="entry name" value="Cyt_C_Oxase_1"/>
</dbReference>
<name>A0A519BIW7_ACIG2</name>
<feature type="transmembrane region" description="Helical" evidence="1">
    <location>
        <begin position="7"/>
        <end position="29"/>
    </location>
</feature>
<comment type="caution">
    <text evidence="2">The sequence shown here is derived from an EMBL/GenBank/DDBJ whole genome shotgun (WGS) entry which is preliminary data.</text>
</comment>
<feature type="transmembrane region" description="Helical" evidence="1">
    <location>
        <begin position="73"/>
        <end position="96"/>
    </location>
</feature>
<dbReference type="Proteomes" id="UP000316562">
    <property type="component" value="Unassembled WGS sequence"/>
</dbReference>
<gene>
    <name evidence="2" type="ORF">EVJ46_02980</name>
</gene>
<dbReference type="GO" id="GO:0020037">
    <property type="term" value="F:heme binding"/>
    <property type="evidence" value="ECO:0007669"/>
    <property type="project" value="InterPro"/>
</dbReference>
<dbReference type="InterPro" id="IPR036927">
    <property type="entry name" value="Cyt_c_oxase-like_su1_sf"/>
</dbReference>